<dbReference type="RefSeq" id="WP_119970071.1">
    <property type="nucleotide sequence ID" value="NZ_CP032416.1"/>
</dbReference>
<keyword evidence="1" id="KW-1133">Transmembrane helix</keyword>
<proteinExistence type="predicted"/>
<feature type="transmembrane region" description="Helical" evidence="1">
    <location>
        <begin position="57"/>
        <end position="80"/>
    </location>
</feature>
<evidence type="ECO:0000313" key="3">
    <source>
        <dbReference type="Proteomes" id="UP000266301"/>
    </source>
</evidence>
<protein>
    <submittedName>
        <fullName evidence="2">Fis family transcriptional regulator</fullName>
    </submittedName>
</protein>
<evidence type="ECO:0000256" key="1">
    <source>
        <dbReference type="SAM" id="Phobius"/>
    </source>
</evidence>
<name>A0A386H108_9CLOT</name>
<dbReference type="KEGG" id="cfer:D4Z93_01910"/>
<keyword evidence="1" id="KW-0472">Membrane</keyword>
<reference evidence="2 3" key="1">
    <citation type="journal article" date="2019" name="Int. J. Syst. Evol. Microbiol.">
        <title>Clostridium fermenticellae sp. nov., isolated from the mud in a fermentation cellar for the production of the Chinese liquor, baijiu.</title>
        <authorList>
            <person name="Xu P.X."/>
            <person name="Chai L.J."/>
            <person name="Qiu T."/>
            <person name="Zhang X.J."/>
            <person name="Lu Z.M."/>
            <person name="Xiao C."/>
            <person name="Wang S.T."/>
            <person name="Shen C.H."/>
            <person name="Shi J.S."/>
            <person name="Xu Z.H."/>
        </authorList>
    </citation>
    <scope>NUCLEOTIDE SEQUENCE [LARGE SCALE GENOMIC DNA]</scope>
    <source>
        <strain evidence="2 3">JN500901</strain>
    </source>
</reference>
<organism evidence="2 3">
    <name type="scientific">Clostridium fermenticellae</name>
    <dbReference type="NCBI Taxonomy" id="2068654"/>
    <lineage>
        <taxon>Bacteria</taxon>
        <taxon>Bacillati</taxon>
        <taxon>Bacillota</taxon>
        <taxon>Clostridia</taxon>
        <taxon>Eubacteriales</taxon>
        <taxon>Clostridiaceae</taxon>
        <taxon>Clostridium</taxon>
    </lineage>
</organism>
<gene>
    <name evidence="2" type="ORF">D4Z93_01910</name>
</gene>
<dbReference type="AlphaFoldDB" id="A0A386H108"/>
<accession>A0A386H108</accession>
<dbReference type="EMBL" id="CP032416">
    <property type="protein sequence ID" value="AYD39362.1"/>
    <property type="molecule type" value="Genomic_DNA"/>
</dbReference>
<keyword evidence="1" id="KW-0812">Transmembrane</keyword>
<dbReference type="Proteomes" id="UP000266301">
    <property type="component" value="Chromosome"/>
</dbReference>
<evidence type="ECO:0000313" key="2">
    <source>
        <dbReference type="EMBL" id="AYD39362.1"/>
    </source>
</evidence>
<keyword evidence="3" id="KW-1185">Reference proteome</keyword>
<dbReference type="OrthoDB" id="1922445at2"/>
<feature type="transmembrane region" description="Helical" evidence="1">
    <location>
        <begin position="29"/>
        <end position="51"/>
    </location>
</feature>
<dbReference type="Pfam" id="PF04246">
    <property type="entry name" value="RseC_MucC"/>
    <property type="match status" value="1"/>
</dbReference>
<sequence>MYDENEKYELNNDKKAPEPKKQTSMLSAAFMLFVLPIVCVFLGVFLGGYVAGFMNSYFLAFKIAGGVIGFVLAVVIMRIFDKKAKNDKPDRYYWESM</sequence>